<keyword evidence="3" id="KW-1185">Reference proteome</keyword>
<proteinExistence type="predicted"/>
<dbReference type="InterPro" id="IPR027417">
    <property type="entry name" value="P-loop_NTPase"/>
</dbReference>
<evidence type="ECO:0000313" key="2">
    <source>
        <dbReference type="EMBL" id="TXD89062.1"/>
    </source>
</evidence>
<dbReference type="SUPFAM" id="SSF52540">
    <property type="entry name" value="P-loop containing nucleoside triphosphate hydrolases"/>
    <property type="match status" value="1"/>
</dbReference>
<dbReference type="Proteomes" id="UP000321578">
    <property type="component" value="Unassembled WGS sequence"/>
</dbReference>
<dbReference type="EMBL" id="VORO01000009">
    <property type="protein sequence ID" value="TXD89062.1"/>
    <property type="molecule type" value="Genomic_DNA"/>
</dbReference>
<organism evidence="2 3">
    <name type="scientific">Subsaximicrobium wynnwilliamsii</name>
    <dbReference type="NCBI Taxonomy" id="291179"/>
    <lineage>
        <taxon>Bacteria</taxon>
        <taxon>Pseudomonadati</taxon>
        <taxon>Bacteroidota</taxon>
        <taxon>Flavobacteriia</taxon>
        <taxon>Flavobacteriales</taxon>
        <taxon>Flavobacteriaceae</taxon>
        <taxon>Subsaximicrobium</taxon>
    </lineage>
</organism>
<keyword evidence="2" id="KW-0808">Transferase</keyword>
<dbReference type="Gene3D" id="3.40.50.300">
    <property type="entry name" value="P-loop containing nucleotide triphosphate hydrolases"/>
    <property type="match status" value="1"/>
</dbReference>
<dbReference type="GO" id="GO:0008146">
    <property type="term" value="F:sulfotransferase activity"/>
    <property type="evidence" value="ECO:0007669"/>
    <property type="project" value="InterPro"/>
</dbReference>
<reference evidence="2 3" key="1">
    <citation type="submission" date="2019-08" db="EMBL/GenBank/DDBJ databases">
        <title>Genomes of Subsaximicrobium wynnwilliamsii strains.</title>
        <authorList>
            <person name="Bowman J.P."/>
        </authorList>
    </citation>
    <scope>NUCLEOTIDE SEQUENCE [LARGE SCALE GENOMIC DNA]</scope>
    <source>
        <strain evidence="2 3">2-80-2</strain>
    </source>
</reference>
<dbReference type="InterPro" id="IPR000863">
    <property type="entry name" value="Sulfotransferase_dom"/>
</dbReference>
<name>A0A5C6ZG56_9FLAO</name>
<dbReference type="Pfam" id="PF00685">
    <property type="entry name" value="Sulfotransfer_1"/>
    <property type="match status" value="1"/>
</dbReference>
<dbReference type="AlphaFoldDB" id="A0A5C6ZG56"/>
<evidence type="ECO:0000259" key="1">
    <source>
        <dbReference type="Pfam" id="PF00685"/>
    </source>
</evidence>
<comment type="caution">
    <text evidence="2">The sequence shown here is derived from an EMBL/GenBank/DDBJ whole genome shotgun (WGS) entry which is preliminary data.</text>
</comment>
<gene>
    <name evidence="2" type="ORF">ESY86_09815</name>
</gene>
<protein>
    <submittedName>
        <fullName evidence="2">Sulfotransferase</fullName>
    </submittedName>
</protein>
<accession>A0A5C6ZG56</accession>
<evidence type="ECO:0000313" key="3">
    <source>
        <dbReference type="Proteomes" id="UP000321578"/>
    </source>
</evidence>
<feature type="domain" description="Sulfotransferase" evidence="1">
    <location>
        <begin position="27"/>
        <end position="281"/>
    </location>
</feature>
<sequence length="329" mass="38800">MQYKTKVIEVFRFLNHIRFKRIEKNKNILIYGISRGGTTLLAETLVGLFNARLVWEPLFPFSDVRFDAINPFSINAYKKLGFGWSPHTNIANVSKLNTYFDRLFSLKVRNIRYLRFTNHKEFENSDHTVFKFCFANFMYPYFQERYKAKAIILLRHPFAIAASSLNFGDNFNWHKENYASWKYHDSQHSGKFFEGYDDKYELINSPFTLLVFQAVSQFAYAMENMDASNTIVVYYEDIVAQPEHVFEQLEHFFEIPLDESIFTRLVKKQSFSSQKGHTKKNPLDQLSKWKTKVPKEEIASALKIFEAFEFECYSDEILPLKHSTSSSIE</sequence>
<dbReference type="OrthoDB" id="981509at2"/>
<dbReference type="RefSeq" id="WP_147086416.1">
    <property type="nucleotide sequence ID" value="NZ_VORM01000032.1"/>
</dbReference>